<reference evidence="1" key="2">
    <citation type="journal article" date="2015" name="Fish Shellfish Immunol.">
        <title>Early steps in the European eel (Anguilla anguilla)-Vibrio vulnificus interaction in the gills: Role of the RtxA13 toxin.</title>
        <authorList>
            <person name="Callol A."/>
            <person name="Pajuelo D."/>
            <person name="Ebbesson L."/>
            <person name="Teles M."/>
            <person name="MacKenzie S."/>
            <person name="Amaro C."/>
        </authorList>
    </citation>
    <scope>NUCLEOTIDE SEQUENCE</scope>
</reference>
<dbReference type="EMBL" id="GBXM01042254">
    <property type="protein sequence ID" value="JAH66323.1"/>
    <property type="molecule type" value="Transcribed_RNA"/>
</dbReference>
<dbReference type="AlphaFoldDB" id="A0A0E9UN06"/>
<accession>A0A0E9UN06</accession>
<organism evidence="1">
    <name type="scientific">Anguilla anguilla</name>
    <name type="common">European freshwater eel</name>
    <name type="synonym">Muraena anguilla</name>
    <dbReference type="NCBI Taxonomy" id="7936"/>
    <lineage>
        <taxon>Eukaryota</taxon>
        <taxon>Metazoa</taxon>
        <taxon>Chordata</taxon>
        <taxon>Craniata</taxon>
        <taxon>Vertebrata</taxon>
        <taxon>Euteleostomi</taxon>
        <taxon>Actinopterygii</taxon>
        <taxon>Neopterygii</taxon>
        <taxon>Teleostei</taxon>
        <taxon>Anguilliformes</taxon>
        <taxon>Anguillidae</taxon>
        <taxon>Anguilla</taxon>
    </lineage>
</organism>
<sequence length="41" mass="5178">MQPFMWFLDRGIARFLRERSFRLRWGHLARRSSYPRSPRCH</sequence>
<name>A0A0E9UN06_ANGAN</name>
<protein>
    <submittedName>
        <fullName evidence="1">Uncharacterized protein</fullName>
    </submittedName>
</protein>
<evidence type="ECO:0000313" key="1">
    <source>
        <dbReference type="EMBL" id="JAH66323.1"/>
    </source>
</evidence>
<reference evidence="1" key="1">
    <citation type="submission" date="2014-11" db="EMBL/GenBank/DDBJ databases">
        <authorList>
            <person name="Amaro Gonzalez C."/>
        </authorList>
    </citation>
    <scope>NUCLEOTIDE SEQUENCE</scope>
</reference>
<proteinExistence type="predicted"/>